<evidence type="ECO:0000313" key="1">
    <source>
        <dbReference type="EMBL" id="EQA96822.1"/>
    </source>
</evidence>
<gene>
    <name evidence="1" type="ORF">L485_22330</name>
</gene>
<dbReference type="EMBL" id="ATIB01000088">
    <property type="protein sequence ID" value="EQA96822.1"/>
    <property type="molecule type" value="Genomic_DNA"/>
</dbReference>
<sequence length="91" mass="9552">MRSCGFSENCSAGSARPIKAGVKAGQAVIENCVLFSLNAAIRWHGIVPRIEAGKAADAMIAHADFPLPQWKAREICASMSAQVLPQCGATP</sequence>
<name>T0GA03_9SPHN</name>
<organism evidence="1 2">
    <name type="scientific">Sphingobium baderi LL03</name>
    <dbReference type="NCBI Taxonomy" id="1114964"/>
    <lineage>
        <taxon>Bacteria</taxon>
        <taxon>Pseudomonadati</taxon>
        <taxon>Pseudomonadota</taxon>
        <taxon>Alphaproteobacteria</taxon>
        <taxon>Sphingomonadales</taxon>
        <taxon>Sphingomonadaceae</taxon>
        <taxon>Sphingobium</taxon>
    </lineage>
</organism>
<evidence type="ECO:0000313" key="2">
    <source>
        <dbReference type="Proteomes" id="UP000015524"/>
    </source>
</evidence>
<dbReference type="PATRIC" id="fig|1114964.3.peg.4378"/>
<proteinExistence type="predicted"/>
<dbReference type="Proteomes" id="UP000015524">
    <property type="component" value="Unassembled WGS sequence"/>
</dbReference>
<accession>T0GA03</accession>
<protein>
    <submittedName>
        <fullName evidence="1">Uncharacterized protein</fullName>
    </submittedName>
</protein>
<keyword evidence="2" id="KW-1185">Reference proteome</keyword>
<reference evidence="1 2" key="1">
    <citation type="journal article" date="2013" name="Genome Announc.">
        <title>Draft Genome Sequence of a Hexachlorocyclohexane-Degrading Bacterium, Sphingobium baderi Strain LL03T.</title>
        <authorList>
            <person name="Kaur J."/>
            <person name="Verma H."/>
            <person name="Tripathi C."/>
            <person name="Khurana J.P."/>
            <person name="Lal R."/>
        </authorList>
    </citation>
    <scope>NUCLEOTIDE SEQUENCE [LARGE SCALE GENOMIC DNA]</scope>
    <source>
        <strain evidence="1 2">LL03</strain>
    </source>
</reference>
<dbReference type="AlphaFoldDB" id="T0GA03"/>
<comment type="caution">
    <text evidence="1">The sequence shown here is derived from an EMBL/GenBank/DDBJ whole genome shotgun (WGS) entry which is preliminary data.</text>
</comment>